<dbReference type="CDD" id="cd17538">
    <property type="entry name" value="REC_D1_PleD-like"/>
    <property type="match status" value="1"/>
</dbReference>
<keyword evidence="8" id="KW-0902">Two-component regulatory system</keyword>
<keyword evidence="6" id="KW-0418">Kinase</keyword>
<keyword evidence="3 12" id="KW-0597">Phosphoprotein</keyword>
<evidence type="ECO:0000256" key="9">
    <source>
        <dbReference type="ARBA" id="ARBA00023015"/>
    </source>
</evidence>
<keyword evidence="11" id="KW-0804">Transcription</keyword>
<evidence type="ECO:0000256" key="8">
    <source>
        <dbReference type="ARBA" id="ARBA00023012"/>
    </source>
</evidence>
<dbReference type="Gene3D" id="3.40.50.2300">
    <property type="match status" value="1"/>
</dbReference>
<dbReference type="AlphaFoldDB" id="A0A1F4UF38"/>
<evidence type="ECO:0000256" key="6">
    <source>
        <dbReference type="ARBA" id="ARBA00022777"/>
    </source>
</evidence>
<evidence type="ECO:0000313" key="14">
    <source>
        <dbReference type="EMBL" id="OGC42863.1"/>
    </source>
</evidence>
<dbReference type="GO" id="GO:0006355">
    <property type="term" value="P:regulation of DNA-templated transcription"/>
    <property type="evidence" value="ECO:0007669"/>
    <property type="project" value="TreeGrafter"/>
</dbReference>
<dbReference type="InterPro" id="IPR011006">
    <property type="entry name" value="CheY-like_superfamily"/>
</dbReference>
<dbReference type="InterPro" id="IPR001789">
    <property type="entry name" value="Sig_transdc_resp-reg_receiver"/>
</dbReference>
<dbReference type="GO" id="GO:0032993">
    <property type="term" value="C:protein-DNA complex"/>
    <property type="evidence" value="ECO:0007669"/>
    <property type="project" value="TreeGrafter"/>
</dbReference>
<comment type="catalytic activity">
    <reaction evidence="1">
        <text>ATP + protein L-histidine = ADP + protein N-phospho-L-histidine.</text>
        <dbReference type="EC" id="2.7.13.3"/>
    </reaction>
</comment>
<protein>
    <recommendedName>
        <fullName evidence="2">histidine kinase</fullName>
        <ecNumber evidence="2">2.7.13.3</ecNumber>
    </recommendedName>
</protein>
<evidence type="ECO:0000256" key="2">
    <source>
        <dbReference type="ARBA" id="ARBA00012438"/>
    </source>
</evidence>
<keyword evidence="5" id="KW-0547">Nucleotide-binding</keyword>
<evidence type="ECO:0000256" key="5">
    <source>
        <dbReference type="ARBA" id="ARBA00022741"/>
    </source>
</evidence>
<dbReference type="Proteomes" id="UP000177025">
    <property type="component" value="Unassembled WGS sequence"/>
</dbReference>
<keyword evidence="10" id="KW-0238">DNA-binding</keyword>
<dbReference type="PROSITE" id="PS50110">
    <property type="entry name" value="RESPONSE_REGULATORY"/>
    <property type="match status" value="1"/>
</dbReference>
<dbReference type="SMART" id="SM00448">
    <property type="entry name" value="REC"/>
    <property type="match status" value="1"/>
</dbReference>
<evidence type="ECO:0000256" key="11">
    <source>
        <dbReference type="ARBA" id="ARBA00023163"/>
    </source>
</evidence>
<dbReference type="SUPFAM" id="SSF52172">
    <property type="entry name" value="CheY-like"/>
    <property type="match status" value="1"/>
</dbReference>
<feature type="domain" description="Response regulatory" evidence="13">
    <location>
        <begin position="6"/>
        <end position="122"/>
    </location>
</feature>
<keyword evidence="7" id="KW-0067">ATP-binding</keyword>
<name>A0A1F4UF38_UNCW3</name>
<evidence type="ECO:0000313" key="15">
    <source>
        <dbReference type="Proteomes" id="UP000177025"/>
    </source>
</evidence>
<evidence type="ECO:0000256" key="12">
    <source>
        <dbReference type="PROSITE-ProRule" id="PRU00169"/>
    </source>
</evidence>
<gene>
    <name evidence="14" type="ORF">A2Y85_06885</name>
</gene>
<dbReference type="EC" id="2.7.13.3" evidence="2"/>
<dbReference type="PANTHER" id="PTHR48111">
    <property type="entry name" value="REGULATOR OF RPOS"/>
    <property type="match status" value="1"/>
</dbReference>
<comment type="caution">
    <text evidence="14">The sequence shown here is derived from an EMBL/GenBank/DDBJ whole genome shotgun (WGS) entry which is preliminary data.</text>
</comment>
<organism evidence="14 15">
    <name type="scientific">candidate division WOR-3 bacterium RBG_13_43_14</name>
    <dbReference type="NCBI Taxonomy" id="1802590"/>
    <lineage>
        <taxon>Bacteria</taxon>
        <taxon>Bacteria division WOR-3</taxon>
    </lineage>
</organism>
<dbReference type="GO" id="GO:0000156">
    <property type="term" value="F:phosphorelay response regulator activity"/>
    <property type="evidence" value="ECO:0007669"/>
    <property type="project" value="TreeGrafter"/>
</dbReference>
<dbReference type="GO" id="GO:0004673">
    <property type="term" value="F:protein histidine kinase activity"/>
    <property type="evidence" value="ECO:0007669"/>
    <property type="project" value="UniProtKB-EC"/>
</dbReference>
<evidence type="ECO:0000259" key="13">
    <source>
        <dbReference type="PROSITE" id="PS50110"/>
    </source>
</evidence>
<evidence type="ECO:0000256" key="4">
    <source>
        <dbReference type="ARBA" id="ARBA00022679"/>
    </source>
</evidence>
<keyword evidence="4" id="KW-0808">Transferase</keyword>
<dbReference type="GO" id="GO:0005829">
    <property type="term" value="C:cytosol"/>
    <property type="evidence" value="ECO:0007669"/>
    <property type="project" value="TreeGrafter"/>
</dbReference>
<feature type="modified residue" description="4-aspartylphosphate" evidence="12">
    <location>
        <position position="55"/>
    </location>
</feature>
<evidence type="ECO:0000256" key="3">
    <source>
        <dbReference type="ARBA" id="ARBA00022553"/>
    </source>
</evidence>
<sequence length="398" mass="45319">MKDKPVILVVDDQIQNIELLEANLVPQGYEIIKAAKGEEALEKLNSNQIDLILLDVMMPGMDGFEVTRMIRQDSKHRLLPIIMVTALRETEDRVKGIEAGCDDFISKPFDKIELLARVRSLLKVKAYNDLMSNYRNELKAEVTKLTGIMQKTLQGSIKMLVDILALINPKAFNTAQLARKLMRSLCERLKIDDGEYEIAAMLSHIGLSTLPSDVFDKYRTNKTFNRKELLMFKSHPAIAQKLIGNIPRLEDIAQAIGCQTIDFSKTIVIKNKRVASMARMLKLILDFLAAEKKHAGNALDALADLQWEKSKYDPEMLEALEVELINAGKNFIIREISPQDIMPGMILVNNIFDEHNKLLIQEGVEFTEILKMRLINYLKIGRKILKIRVLTHIDPKQK</sequence>
<accession>A0A1F4UF38</accession>
<reference evidence="14 15" key="1">
    <citation type="journal article" date="2016" name="Nat. Commun.">
        <title>Thousands of microbial genomes shed light on interconnected biogeochemical processes in an aquifer system.</title>
        <authorList>
            <person name="Anantharaman K."/>
            <person name="Brown C.T."/>
            <person name="Hug L.A."/>
            <person name="Sharon I."/>
            <person name="Castelle C.J."/>
            <person name="Probst A.J."/>
            <person name="Thomas B.C."/>
            <person name="Singh A."/>
            <person name="Wilkins M.J."/>
            <person name="Karaoz U."/>
            <person name="Brodie E.L."/>
            <person name="Williams K.H."/>
            <person name="Hubbard S.S."/>
            <person name="Banfield J.F."/>
        </authorList>
    </citation>
    <scope>NUCLEOTIDE SEQUENCE [LARGE SCALE GENOMIC DNA]</scope>
</reference>
<dbReference type="Pfam" id="PF13487">
    <property type="entry name" value="HD_5"/>
    <property type="match status" value="1"/>
</dbReference>
<evidence type="ECO:0000256" key="7">
    <source>
        <dbReference type="ARBA" id="ARBA00022840"/>
    </source>
</evidence>
<dbReference type="EMBL" id="MEUM01000048">
    <property type="protein sequence ID" value="OGC42863.1"/>
    <property type="molecule type" value="Genomic_DNA"/>
</dbReference>
<dbReference type="InterPro" id="IPR039420">
    <property type="entry name" value="WalR-like"/>
</dbReference>
<dbReference type="Gene3D" id="1.10.3210.10">
    <property type="entry name" value="Hypothetical protein af1432"/>
    <property type="match status" value="1"/>
</dbReference>
<proteinExistence type="predicted"/>
<dbReference type="FunFam" id="3.40.50.2300:FF:000121">
    <property type="entry name" value="Sensor histidine kinase RcsC"/>
    <property type="match status" value="1"/>
</dbReference>
<dbReference type="Pfam" id="PF00072">
    <property type="entry name" value="Response_reg"/>
    <property type="match status" value="1"/>
</dbReference>
<evidence type="ECO:0000256" key="10">
    <source>
        <dbReference type="ARBA" id="ARBA00023125"/>
    </source>
</evidence>
<dbReference type="GO" id="GO:0000976">
    <property type="term" value="F:transcription cis-regulatory region binding"/>
    <property type="evidence" value="ECO:0007669"/>
    <property type="project" value="TreeGrafter"/>
</dbReference>
<dbReference type="PANTHER" id="PTHR48111:SF1">
    <property type="entry name" value="TWO-COMPONENT RESPONSE REGULATOR ORR33"/>
    <property type="match status" value="1"/>
</dbReference>
<dbReference type="GO" id="GO:0005524">
    <property type="term" value="F:ATP binding"/>
    <property type="evidence" value="ECO:0007669"/>
    <property type="project" value="UniProtKB-KW"/>
</dbReference>
<evidence type="ECO:0000256" key="1">
    <source>
        <dbReference type="ARBA" id="ARBA00000085"/>
    </source>
</evidence>
<keyword evidence="9" id="KW-0805">Transcription regulation</keyword>